<gene>
    <name evidence="14" type="ORF">EVA_13377</name>
</gene>
<evidence type="ECO:0000256" key="10">
    <source>
        <dbReference type="ARBA" id="ARBA00023141"/>
    </source>
</evidence>
<comment type="catalytic activity">
    <reaction evidence="12">
        <text>(1S,2R)-1-C-(indol-3-yl)glycerol 3-phosphate + L-serine = D-glyceraldehyde 3-phosphate + L-tryptophan + H2O</text>
        <dbReference type="Rhea" id="RHEA:10532"/>
        <dbReference type="ChEBI" id="CHEBI:15377"/>
        <dbReference type="ChEBI" id="CHEBI:33384"/>
        <dbReference type="ChEBI" id="CHEBI:57912"/>
        <dbReference type="ChEBI" id="CHEBI:58866"/>
        <dbReference type="ChEBI" id="CHEBI:59776"/>
        <dbReference type="EC" id="4.2.1.20"/>
    </reaction>
</comment>
<dbReference type="UniPathway" id="UPA00035">
    <property type="reaction ID" value="UER00044"/>
</dbReference>
<evidence type="ECO:0000256" key="11">
    <source>
        <dbReference type="ARBA" id="ARBA00023239"/>
    </source>
</evidence>
<dbReference type="NCBIfam" id="TIGR01415">
    <property type="entry name" value="trpB_rel"/>
    <property type="match status" value="1"/>
</dbReference>
<dbReference type="EMBL" id="AMCI01004226">
    <property type="protein sequence ID" value="EJW98512.1"/>
    <property type="molecule type" value="Genomic_DNA"/>
</dbReference>
<dbReference type="InterPro" id="IPR036052">
    <property type="entry name" value="TrpB-like_PALP_sf"/>
</dbReference>
<dbReference type="InterPro" id="IPR023026">
    <property type="entry name" value="Trp_synth_beta/beta-like"/>
</dbReference>
<dbReference type="InterPro" id="IPR006653">
    <property type="entry name" value="Trp_synth_b_CS"/>
</dbReference>
<evidence type="ECO:0000256" key="9">
    <source>
        <dbReference type="ARBA" id="ARBA00022898"/>
    </source>
</evidence>
<protein>
    <recommendedName>
        <fullName evidence="6">tryptophan synthase</fullName>
        <ecNumber evidence="6">4.2.1.20</ecNumber>
    </recommendedName>
</protein>
<dbReference type="AlphaFoldDB" id="J9G9Q5"/>
<dbReference type="PIRSF" id="PIRSF500824">
    <property type="entry name" value="TrpB_prok"/>
    <property type="match status" value="1"/>
</dbReference>
<evidence type="ECO:0000259" key="13">
    <source>
        <dbReference type="Pfam" id="PF00291"/>
    </source>
</evidence>
<dbReference type="EC" id="4.2.1.20" evidence="6"/>
<organism evidence="14">
    <name type="scientific">gut metagenome</name>
    <dbReference type="NCBI Taxonomy" id="749906"/>
    <lineage>
        <taxon>unclassified sequences</taxon>
        <taxon>metagenomes</taxon>
        <taxon>organismal metagenomes</taxon>
    </lineage>
</organism>
<evidence type="ECO:0000256" key="6">
    <source>
        <dbReference type="ARBA" id="ARBA00012043"/>
    </source>
</evidence>
<keyword evidence="8" id="KW-0822">Tryptophan biosynthesis</keyword>
<evidence type="ECO:0000256" key="4">
    <source>
        <dbReference type="ARBA" id="ARBA00009982"/>
    </source>
</evidence>
<reference evidence="14" key="1">
    <citation type="journal article" date="2012" name="PLoS ONE">
        <title>Gene sets for utilization of primary and secondary nutrition supplies in the distal gut of endangered iberian lynx.</title>
        <authorList>
            <person name="Alcaide M."/>
            <person name="Messina E."/>
            <person name="Richter M."/>
            <person name="Bargiela R."/>
            <person name="Peplies J."/>
            <person name="Huws S.A."/>
            <person name="Newbold C.J."/>
            <person name="Golyshin P.N."/>
            <person name="Simon M.A."/>
            <person name="Lopez G."/>
            <person name="Yakimov M.M."/>
            <person name="Ferrer M."/>
        </authorList>
    </citation>
    <scope>NUCLEOTIDE SEQUENCE</scope>
</reference>
<comment type="pathway">
    <text evidence="3">Amino-acid biosynthesis; L-tryptophan biosynthesis; L-tryptophan from chorismate: step 5/5.</text>
</comment>
<dbReference type="GO" id="GO:0052684">
    <property type="term" value="F:L-serine hydro-lyase (adding indole, L-tryptophan-forming) activity"/>
    <property type="evidence" value="ECO:0007669"/>
    <property type="project" value="TreeGrafter"/>
</dbReference>
<evidence type="ECO:0000256" key="7">
    <source>
        <dbReference type="ARBA" id="ARBA00022605"/>
    </source>
</evidence>
<dbReference type="InterPro" id="IPR001926">
    <property type="entry name" value="TrpB-like_PALP"/>
</dbReference>
<comment type="caution">
    <text evidence="14">The sequence shown here is derived from an EMBL/GenBank/DDBJ whole genome shotgun (WGS) entry which is preliminary data.</text>
</comment>
<dbReference type="InterPro" id="IPR006316">
    <property type="entry name" value="Trp_synth_b-like"/>
</dbReference>
<comment type="cofactor">
    <cofactor evidence="1">
        <name>pyridoxal 5'-phosphate</name>
        <dbReference type="ChEBI" id="CHEBI:597326"/>
    </cofactor>
</comment>
<dbReference type="GO" id="GO:0030170">
    <property type="term" value="F:pyridoxal phosphate binding"/>
    <property type="evidence" value="ECO:0007669"/>
    <property type="project" value="InterPro"/>
</dbReference>
<feature type="domain" description="Tryptophan synthase beta chain-like PALP" evidence="13">
    <location>
        <begin position="97"/>
        <end position="435"/>
    </location>
</feature>
<evidence type="ECO:0000256" key="3">
    <source>
        <dbReference type="ARBA" id="ARBA00004733"/>
    </source>
</evidence>
<dbReference type="GO" id="GO:0005737">
    <property type="term" value="C:cytoplasm"/>
    <property type="evidence" value="ECO:0007669"/>
    <property type="project" value="TreeGrafter"/>
</dbReference>
<dbReference type="Gene3D" id="3.40.50.1100">
    <property type="match status" value="2"/>
</dbReference>
<dbReference type="Pfam" id="PF00291">
    <property type="entry name" value="PALP"/>
    <property type="match status" value="1"/>
</dbReference>
<evidence type="ECO:0000256" key="1">
    <source>
        <dbReference type="ARBA" id="ARBA00001933"/>
    </source>
</evidence>
<comment type="function">
    <text evidence="2">The beta subunit is responsible for the synthesis of L-tryptophan from indole and L-serine.</text>
</comment>
<dbReference type="PROSITE" id="PS00168">
    <property type="entry name" value="TRP_SYNTHASE_BETA"/>
    <property type="match status" value="1"/>
</dbReference>
<proteinExistence type="inferred from homology"/>
<keyword evidence="11" id="KW-0456">Lyase</keyword>
<dbReference type="SUPFAM" id="SSF53686">
    <property type="entry name" value="Tryptophan synthase beta subunit-like PLP-dependent enzymes"/>
    <property type="match status" value="1"/>
</dbReference>
<evidence type="ECO:0000256" key="12">
    <source>
        <dbReference type="ARBA" id="ARBA00049047"/>
    </source>
</evidence>
<comment type="similarity">
    <text evidence="4">Belongs to the TrpB family.</text>
</comment>
<keyword evidence="9" id="KW-0663">Pyridoxal phosphate</keyword>
<dbReference type="PIRSF" id="PIRSF001413">
    <property type="entry name" value="Trp_syn_beta"/>
    <property type="match status" value="1"/>
</dbReference>
<evidence type="ECO:0000256" key="8">
    <source>
        <dbReference type="ARBA" id="ARBA00022822"/>
    </source>
</evidence>
<keyword evidence="10" id="KW-0057">Aromatic amino acid biosynthesis</keyword>
<dbReference type="NCBIfam" id="NF009057">
    <property type="entry name" value="PRK12391.1"/>
    <property type="match status" value="1"/>
</dbReference>
<name>J9G9Q5_9ZZZZ</name>
<accession>J9G9Q5</accession>
<dbReference type="GO" id="GO:0004834">
    <property type="term" value="F:tryptophan synthase activity"/>
    <property type="evidence" value="ECO:0007669"/>
    <property type="project" value="UniProtKB-EC"/>
</dbReference>
<dbReference type="PANTHER" id="PTHR48077">
    <property type="entry name" value="TRYPTOPHAN SYNTHASE-RELATED"/>
    <property type="match status" value="1"/>
</dbReference>
<comment type="subunit">
    <text evidence="5">Tetramer of two alpha and two beta chains.</text>
</comment>
<dbReference type="PANTHER" id="PTHR48077:SF6">
    <property type="entry name" value="TRYPTOPHAN SYNTHASE"/>
    <property type="match status" value="1"/>
</dbReference>
<keyword evidence="7" id="KW-0028">Amino-acid biosynthesis</keyword>
<evidence type="ECO:0000313" key="14">
    <source>
        <dbReference type="EMBL" id="EJW98512.1"/>
    </source>
</evidence>
<sequence length="467" mass="51793">MAKCLENLALTIKIYIKTMSNKTKRFILPEDEIPKYWYNIQADMVNKPMPPLNPATREPLKPEDMYPIFSEECSRQELNQTDAWIEIPEEVRDMYKYYRSTPLVRAYGLEKALGTPAHIYFKNESVSPMGSHKLNSAIPQAYYCKQEGVTNVTTETGAGQWGASLAYAARLFGLEAAVYQVKISYEQKPYRRSVMQTYGAQVTPSPSMSTRAGKDILTAHPNHQGSLGTAISEAIELARTTPNCKYTLGSVLNHVTMHQTVIGLEAEKQMAMAGEYPDVVIACFGGGSNFGGIAFPFMRHNILNGKQTRFVAAEPASCPKLTRGQFRYDFADEAGYTPLLPMFTLGHNFAPANIHAGGLRYHGAGVIVSQLLKDKLMEAVDIQQLESFEAGVLFAQAEGIIPAPESCHAIAATIREANRCKETGKEEVLLFNLSGHGLIDMASYDKYFSGDLVNYELSDDEICKNME</sequence>
<evidence type="ECO:0000256" key="5">
    <source>
        <dbReference type="ARBA" id="ARBA00011270"/>
    </source>
</evidence>
<evidence type="ECO:0000256" key="2">
    <source>
        <dbReference type="ARBA" id="ARBA00002786"/>
    </source>
</evidence>